<evidence type="ECO:0000256" key="2">
    <source>
        <dbReference type="ARBA" id="ARBA00022605"/>
    </source>
</evidence>
<comment type="caution">
    <text evidence="8">The sequence shown here is derived from an EMBL/GenBank/DDBJ whole genome shotgun (WGS) entry which is preliminary data.</text>
</comment>
<evidence type="ECO:0000256" key="4">
    <source>
        <dbReference type="ARBA" id="ARBA00023027"/>
    </source>
</evidence>
<gene>
    <name evidence="8" type="ORF">E4U02_05985</name>
</gene>
<dbReference type="CDD" id="cd12172">
    <property type="entry name" value="PGDH_like_2"/>
    <property type="match status" value="1"/>
</dbReference>
<evidence type="ECO:0000313" key="9">
    <source>
        <dbReference type="Proteomes" id="UP000298358"/>
    </source>
</evidence>
<sequence length="310" mass="32277">MGRGRILITPRSLTRQGLIAEGPLDLLRQAGYELVGCTPGEIPAEAELRRVLPGCVGWLAGVEPITARVLDAADALRVISRNGAGVDGIDHDAAAERGVRVVRAAGANAQGVAELAIGLAIDGLRGITWSARALADGQWRRREGRELGDVTIGVVGLGAIGRRVATMAAALGADVVAHDPFVAEAPFDLVPLDDLIARADVVTLHIPPSPQGRPVIDGARLARMRRGAVLINTSRSALVDDDAVLAALESDQLAAYAVDAYDTEPPAPSRLLAHPATIATSHLGAYTDASVRRAAADAVRNLITALEKEA</sequence>
<comment type="similarity">
    <text evidence="1 5">Belongs to the D-isomer specific 2-hydroxyacid dehydrogenase family.</text>
</comment>
<dbReference type="SUPFAM" id="SSF51735">
    <property type="entry name" value="NAD(P)-binding Rossmann-fold domains"/>
    <property type="match status" value="1"/>
</dbReference>
<dbReference type="GO" id="GO:0008652">
    <property type="term" value="P:amino acid biosynthetic process"/>
    <property type="evidence" value="ECO:0007669"/>
    <property type="project" value="UniProtKB-KW"/>
</dbReference>
<keyword evidence="2" id="KW-0028">Amino-acid biosynthesis</keyword>
<keyword evidence="3 5" id="KW-0560">Oxidoreductase</keyword>
<name>A0A4Y9FYQ1_9MICO</name>
<dbReference type="GO" id="GO:0051287">
    <property type="term" value="F:NAD binding"/>
    <property type="evidence" value="ECO:0007669"/>
    <property type="project" value="InterPro"/>
</dbReference>
<dbReference type="OrthoDB" id="117809at2"/>
<dbReference type="InterPro" id="IPR050857">
    <property type="entry name" value="D-2-hydroxyacid_DH"/>
</dbReference>
<dbReference type="GO" id="GO:0016616">
    <property type="term" value="F:oxidoreductase activity, acting on the CH-OH group of donors, NAD or NADP as acceptor"/>
    <property type="evidence" value="ECO:0007669"/>
    <property type="project" value="InterPro"/>
</dbReference>
<organism evidence="8 9">
    <name type="scientific">Microbacterium paludicola</name>
    <dbReference type="NCBI Taxonomy" id="300019"/>
    <lineage>
        <taxon>Bacteria</taxon>
        <taxon>Bacillati</taxon>
        <taxon>Actinomycetota</taxon>
        <taxon>Actinomycetes</taxon>
        <taxon>Micrococcales</taxon>
        <taxon>Microbacteriaceae</taxon>
        <taxon>Microbacterium</taxon>
    </lineage>
</organism>
<dbReference type="Proteomes" id="UP000298358">
    <property type="component" value="Unassembled WGS sequence"/>
</dbReference>
<evidence type="ECO:0000259" key="7">
    <source>
        <dbReference type="Pfam" id="PF02826"/>
    </source>
</evidence>
<dbReference type="InterPro" id="IPR006140">
    <property type="entry name" value="D-isomer_DH_NAD-bd"/>
</dbReference>
<dbReference type="Gene3D" id="3.40.50.720">
    <property type="entry name" value="NAD(P)-binding Rossmann-like Domain"/>
    <property type="match status" value="2"/>
</dbReference>
<dbReference type="InterPro" id="IPR029752">
    <property type="entry name" value="D-isomer_DH_CS1"/>
</dbReference>
<evidence type="ECO:0000313" key="8">
    <source>
        <dbReference type="EMBL" id="TFU33440.1"/>
    </source>
</evidence>
<dbReference type="Pfam" id="PF00389">
    <property type="entry name" value="2-Hacid_dh"/>
    <property type="match status" value="1"/>
</dbReference>
<reference evidence="8 9" key="1">
    <citation type="submission" date="2019-03" db="EMBL/GenBank/DDBJ databases">
        <title>Diversity of the mouse oral microbiome.</title>
        <authorList>
            <person name="Joseph S."/>
            <person name="Aduse-Opoku J."/>
            <person name="Curtis M."/>
            <person name="Wade W."/>
            <person name="Hashim A."/>
        </authorList>
    </citation>
    <scope>NUCLEOTIDE SEQUENCE [LARGE SCALE GENOMIC DNA]</scope>
    <source>
        <strain evidence="8 9">P1012</strain>
    </source>
</reference>
<dbReference type="PROSITE" id="PS00065">
    <property type="entry name" value="D_2_HYDROXYACID_DH_1"/>
    <property type="match status" value="1"/>
</dbReference>
<dbReference type="InterPro" id="IPR006139">
    <property type="entry name" value="D-isomer_2_OHA_DH_cat_dom"/>
</dbReference>
<protein>
    <submittedName>
        <fullName evidence="8">Oxidoreductase</fullName>
    </submittedName>
</protein>
<dbReference type="InterPro" id="IPR036291">
    <property type="entry name" value="NAD(P)-bd_dom_sf"/>
</dbReference>
<keyword evidence="4" id="KW-0520">NAD</keyword>
<dbReference type="SUPFAM" id="SSF52283">
    <property type="entry name" value="Formate/glycerate dehydrogenase catalytic domain-like"/>
    <property type="match status" value="1"/>
</dbReference>
<dbReference type="AlphaFoldDB" id="A0A4Y9FYQ1"/>
<feature type="domain" description="D-isomer specific 2-hydroxyacid dehydrogenase NAD-binding" evidence="7">
    <location>
        <begin position="118"/>
        <end position="284"/>
    </location>
</feature>
<dbReference type="PANTHER" id="PTHR42789">
    <property type="entry name" value="D-ISOMER SPECIFIC 2-HYDROXYACID DEHYDROGENASE FAMILY PROTEIN (AFU_ORTHOLOGUE AFUA_6G10090)"/>
    <property type="match status" value="1"/>
</dbReference>
<dbReference type="EMBL" id="SPQB01000009">
    <property type="protein sequence ID" value="TFU33440.1"/>
    <property type="molecule type" value="Genomic_DNA"/>
</dbReference>
<keyword evidence="9" id="KW-1185">Reference proteome</keyword>
<evidence type="ECO:0000259" key="6">
    <source>
        <dbReference type="Pfam" id="PF00389"/>
    </source>
</evidence>
<proteinExistence type="inferred from homology"/>
<accession>A0A4Y9FYQ1</accession>
<evidence type="ECO:0000256" key="3">
    <source>
        <dbReference type="ARBA" id="ARBA00023002"/>
    </source>
</evidence>
<dbReference type="Pfam" id="PF02826">
    <property type="entry name" value="2-Hacid_dh_C"/>
    <property type="match status" value="1"/>
</dbReference>
<evidence type="ECO:0000256" key="1">
    <source>
        <dbReference type="ARBA" id="ARBA00005854"/>
    </source>
</evidence>
<evidence type="ECO:0000256" key="5">
    <source>
        <dbReference type="RuleBase" id="RU003719"/>
    </source>
</evidence>
<feature type="domain" description="D-isomer specific 2-hydroxyacid dehydrogenase catalytic" evidence="6">
    <location>
        <begin position="24"/>
        <end position="308"/>
    </location>
</feature>
<dbReference type="PANTHER" id="PTHR42789:SF1">
    <property type="entry name" value="D-ISOMER SPECIFIC 2-HYDROXYACID DEHYDROGENASE FAMILY PROTEIN (AFU_ORTHOLOGUE AFUA_6G10090)"/>
    <property type="match status" value="1"/>
</dbReference>